<evidence type="ECO:0000313" key="7">
    <source>
        <dbReference type="Proteomes" id="UP001489004"/>
    </source>
</evidence>
<protein>
    <submittedName>
        <fullName evidence="6">Uncharacterized protein</fullName>
    </submittedName>
</protein>
<dbReference type="GO" id="GO:0005524">
    <property type="term" value="F:ATP binding"/>
    <property type="evidence" value="ECO:0007669"/>
    <property type="project" value="UniProtKB-KW"/>
</dbReference>
<keyword evidence="1" id="KW-0547">Nucleotide-binding</keyword>
<feature type="region of interest" description="Disordered" evidence="3">
    <location>
        <begin position="860"/>
        <end position="919"/>
    </location>
</feature>
<comment type="caution">
    <text evidence="6">The sequence shown here is derived from an EMBL/GenBank/DDBJ whole genome shotgun (WGS) entry which is preliminary data.</text>
</comment>
<sequence>MASEAKSRAANPLLATTGAAILGITRFVTRGERRWHIGASLESSWPLLSTSWEAQLVHCFAIASLLQGFAWLPAGRPPGLYCRGVALQNEQAVAALYLANGEFLTAVPVQKRKGAKTAKQLTAKQATAVAKLPLTAELERLVAIFGALNAVYGFLLRQHIQATWHTVREALRSLPGGSSAQLEDIKLMAELCPDVVHLRAQEMLISPVRTMQQRAAVAAAAQAAAQAVPASPQTGTVAQEPSTTANQSASPTSSAATAAGELPAGVVGHPSVEASGFGLARDGDVIEFRTPTASPIRVNTANPLELFTDGSGTILEGECNRYVIEIVDPGRRKAPATASLSTLGGQDLDGGLTDEAGLLSGSLGASGEPLKQQTDRGAKNAMQRRARAFRQALVQARPPQIMRKHQPCTDCTPMDTNQFLDHLRSLPWYCGQAVHCEQIAARKAKLGLPQYQLSPPVQQALQKRGVDKLFSHQAQAVDAIMSGQHVVVSTSTASGKSLCYNIPILEALAADRHACAIYMFPTKALAQDQMRALRELCQLAFGPNGPHVDVYDGDTLKADRGEIRERAQLLITNPDMLHLSILPVHRTFARILANLKYVVVDEGHAYRGVFGCHTALVLRRLRRLCERQYNSLPRFVVTSATVANPQHHVQDLLGVPGVRVVSEDGSPHGPKCFVLWNPPLTAGQEALNSKGGKGMLSNTEMRARGRKMGKRAEQEFVRSEVREANQDRGRGAKLGPQSADALDEAAWMSTVRAGRRRGAVVQTASAALAAAKAVAGQQPGAAGDAALDPEAAAVAGQGPHTGSDMASGSSRAPAKLDPAAVQRAAAAVAAAVVPRSKGVLTYSAQDLEHRHDDAIQVRPLIRRQATHGRYDKPPDPRIKHRGAQPVEPPKPANPGASGGQWIDPGPKREAWKNPAADPQVMDVQKRLPGTNWRERYGAAGTAGEQRRSSPIVELSMLLAECIQHGLRTIAFCMTRKLCELVTAYTREMLKSTAPHLAKSISVYRAGYSPQERREIERALFNGELWAVAATNALELGVDVGSLDVTLHLGFPGSVASLWQQAGRAGRREQPSMSIYIAFDGPMDQYFMTHPDKLFSRSIENAQVDPQNAQLLGQHLTCAAAECPLLPDEDQRFFGPTLPTIASGLTTEGLLARHPQTMHTNALHYIGPRSNPAAGISLRAIDPERYAIVNEAAGGEVMEEIEESKAFYEVYDGAVYMFQGRTYLCKKLDLASKVAVVRPADLKYYTKTRDFCDVHVTGDKALYPAKEGNSQYPETTAAHAPADVTVRWLGFHRIWQGSGEVFDTVDLFLPDVQYSTQAAYIRVPASARQRVQQAGLPFRDGLHAASHALLNVLPLYMMCNPHDMGTECDNPYDTRFRPERLLLYDKHPGGIGLAAQACPLFGELMQKALELLHNCPCQSDSGCPSCIQHTDCGEYNAVLHKGAGKIVLECTLQAEDEYRERRALQEAAAAAGNDAPPDFALVERTGGDVDGLMNNLAVPDYD</sequence>
<proteinExistence type="predicted"/>
<dbReference type="InterPro" id="IPR018973">
    <property type="entry name" value="MZB"/>
</dbReference>
<dbReference type="SUPFAM" id="SSF52540">
    <property type="entry name" value="P-loop containing nucleoside triphosphate hydrolases"/>
    <property type="match status" value="1"/>
</dbReference>
<dbReference type="PROSITE" id="PS51192">
    <property type="entry name" value="HELICASE_ATP_BIND_1"/>
    <property type="match status" value="1"/>
</dbReference>
<feature type="region of interest" description="Disordered" evidence="3">
    <location>
        <begin position="230"/>
        <end position="257"/>
    </location>
</feature>
<dbReference type="GO" id="GO:0043138">
    <property type="term" value="F:3'-5' DNA helicase activity"/>
    <property type="evidence" value="ECO:0007669"/>
    <property type="project" value="TreeGrafter"/>
</dbReference>
<organism evidence="6 7">
    <name type="scientific">[Myrmecia] bisecta</name>
    <dbReference type="NCBI Taxonomy" id="41462"/>
    <lineage>
        <taxon>Eukaryota</taxon>
        <taxon>Viridiplantae</taxon>
        <taxon>Chlorophyta</taxon>
        <taxon>core chlorophytes</taxon>
        <taxon>Trebouxiophyceae</taxon>
        <taxon>Trebouxiales</taxon>
        <taxon>Trebouxiaceae</taxon>
        <taxon>Myrmecia</taxon>
    </lineage>
</organism>
<dbReference type="Pfam" id="PF00270">
    <property type="entry name" value="DEAD"/>
    <property type="match status" value="1"/>
</dbReference>
<dbReference type="InterPro" id="IPR001650">
    <property type="entry name" value="Helicase_C-like"/>
</dbReference>
<reference evidence="6 7" key="1">
    <citation type="journal article" date="2024" name="Nat. Commun.">
        <title>Phylogenomics reveals the evolutionary origins of lichenization in chlorophyte algae.</title>
        <authorList>
            <person name="Puginier C."/>
            <person name="Libourel C."/>
            <person name="Otte J."/>
            <person name="Skaloud P."/>
            <person name="Haon M."/>
            <person name="Grisel S."/>
            <person name="Petersen M."/>
            <person name="Berrin J.G."/>
            <person name="Delaux P.M."/>
            <person name="Dal Grande F."/>
            <person name="Keller J."/>
        </authorList>
    </citation>
    <scope>NUCLEOTIDE SEQUENCE [LARGE SCALE GENOMIC DNA]</scope>
    <source>
        <strain evidence="6 7">SAG 2043</strain>
    </source>
</reference>
<dbReference type="GO" id="GO:0003676">
    <property type="term" value="F:nucleic acid binding"/>
    <property type="evidence" value="ECO:0007669"/>
    <property type="project" value="InterPro"/>
</dbReference>
<feature type="region of interest" description="Disordered" evidence="3">
    <location>
        <begin position="794"/>
        <end position="814"/>
    </location>
</feature>
<dbReference type="InterPro" id="IPR014001">
    <property type="entry name" value="Helicase_ATP-bd"/>
</dbReference>
<dbReference type="Pfam" id="PF22982">
    <property type="entry name" value="WHD_HRQ1"/>
    <property type="match status" value="1"/>
</dbReference>
<keyword evidence="2" id="KW-0067">ATP-binding</keyword>
<keyword evidence="7" id="KW-1185">Reference proteome</keyword>
<feature type="compositionally biased region" description="Low complexity" evidence="3">
    <location>
        <begin position="242"/>
        <end position="257"/>
    </location>
</feature>
<dbReference type="PANTHER" id="PTHR47957">
    <property type="entry name" value="ATP-DEPENDENT HELICASE HRQ1"/>
    <property type="match status" value="1"/>
</dbReference>
<dbReference type="Gene3D" id="3.40.50.300">
    <property type="entry name" value="P-loop containing nucleotide triphosphate hydrolases"/>
    <property type="match status" value="2"/>
</dbReference>
<dbReference type="InterPro" id="IPR055227">
    <property type="entry name" value="HRQ1_WHD"/>
</dbReference>
<name>A0AAW1Q791_9CHLO</name>
<feature type="domain" description="Helicase ATP-binding" evidence="4">
    <location>
        <begin position="477"/>
        <end position="660"/>
    </location>
</feature>
<feature type="domain" description="Helicase C-terminal" evidence="5">
    <location>
        <begin position="953"/>
        <end position="1111"/>
    </location>
</feature>
<evidence type="ECO:0000256" key="1">
    <source>
        <dbReference type="ARBA" id="ARBA00022741"/>
    </source>
</evidence>
<accession>A0AAW1Q791</accession>
<evidence type="ECO:0000259" key="4">
    <source>
        <dbReference type="PROSITE" id="PS51192"/>
    </source>
</evidence>
<evidence type="ECO:0000256" key="2">
    <source>
        <dbReference type="ARBA" id="ARBA00022840"/>
    </source>
</evidence>
<dbReference type="GO" id="GO:0036297">
    <property type="term" value="P:interstrand cross-link repair"/>
    <property type="evidence" value="ECO:0007669"/>
    <property type="project" value="TreeGrafter"/>
</dbReference>
<evidence type="ECO:0000313" key="6">
    <source>
        <dbReference type="EMBL" id="KAK9816796.1"/>
    </source>
</evidence>
<dbReference type="PANTHER" id="PTHR47957:SF3">
    <property type="entry name" value="ATP-DEPENDENT HELICASE HRQ1"/>
    <property type="match status" value="1"/>
</dbReference>
<dbReference type="PROSITE" id="PS51194">
    <property type="entry name" value="HELICASE_CTER"/>
    <property type="match status" value="1"/>
</dbReference>
<evidence type="ECO:0000256" key="3">
    <source>
        <dbReference type="SAM" id="MobiDB-lite"/>
    </source>
</evidence>
<evidence type="ECO:0000259" key="5">
    <source>
        <dbReference type="PROSITE" id="PS51194"/>
    </source>
</evidence>
<dbReference type="CDD" id="cd18797">
    <property type="entry name" value="SF2_C_Hrq"/>
    <property type="match status" value="1"/>
</dbReference>
<dbReference type="GO" id="GO:0005634">
    <property type="term" value="C:nucleus"/>
    <property type="evidence" value="ECO:0007669"/>
    <property type="project" value="TreeGrafter"/>
</dbReference>
<feature type="compositionally biased region" description="Basic and acidic residues" evidence="3">
    <location>
        <begin position="868"/>
        <end position="877"/>
    </location>
</feature>
<dbReference type="GO" id="GO:0006289">
    <property type="term" value="P:nucleotide-excision repair"/>
    <property type="evidence" value="ECO:0007669"/>
    <property type="project" value="TreeGrafter"/>
</dbReference>
<dbReference type="Pfam" id="PF00271">
    <property type="entry name" value="Helicase_C"/>
    <property type="match status" value="1"/>
</dbReference>
<dbReference type="CDD" id="cd17923">
    <property type="entry name" value="DEXHc_Hrq1-like"/>
    <property type="match status" value="1"/>
</dbReference>
<dbReference type="SMART" id="SM00487">
    <property type="entry name" value="DEXDc"/>
    <property type="match status" value="1"/>
</dbReference>
<dbReference type="InterPro" id="IPR011545">
    <property type="entry name" value="DEAD/DEAH_box_helicase_dom"/>
</dbReference>
<gene>
    <name evidence="6" type="ORF">WJX72_005198</name>
</gene>
<dbReference type="InterPro" id="IPR027417">
    <property type="entry name" value="P-loop_NTPase"/>
</dbReference>
<dbReference type="SMART" id="SM00490">
    <property type="entry name" value="HELICc"/>
    <property type="match status" value="1"/>
</dbReference>
<dbReference type="EMBL" id="JALJOR010000005">
    <property type="protein sequence ID" value="KAK9816796.1"/>
    <property type="molecule type" value="Genomic_DNA"/>
</dbReference>
<dbReference type="Proteomes" id="UP001489004">
    <property type="component" value="Unassembled WGS sequence"/>
</dbReference>
<dbReference type="Pfam" id="PF09369">
    <property type="entry name" value="MZB"/>
    <property type="match status" value="1"/>
</dbReference>